<feature type="transmembrane region" description="Helical" evidence="1">
    <location>
        <begin position="123"/>
        <end position="144"/>
    </location>
</feature>
<evidence type="ECO:0000313" key="3">
    <source>
        <dbReference type="Proteomes" id="UP001476798"/>
    </source>
</evidence>
<feature type="non-terminal residue" evidence="2">
    <location>
        <position position="1"/>
    </location>
</feature>
<dbReference type="Proteomes" id="UP001476798">
    <property type="component" value="Unassembled WGS sequence"/>
</dbReference>
<dbReference type="EMBL" id="JAHRIO010001157">
    <property type="protein sequence ID" value="MEQ2158749.1"/>
    <property type="molecule type" value="Genomic_DNA"/>
</dbReference>
<dbReference type="PRINTS" id="PR01991">
    <property type="entry name" value="GPR153GPR162"/>
</dbReference>
<dbReference type="InterPro" id="IPR022347">
    <property type="entry name" value="GCR_153/162"/>
</dbReference>
<keyword evidence="3" id="KW-1185">Reference proteome</keyword>
<reference evidence="2 3" key="1">
    <citation type="submission" date="2021-06" db="EMBL/GenBank/DDBJ databases">
        <authorList>
            <person name="Palmer J.M."/>
        </authorList>
    </citation>
    <scope>NUCLEOTIDE SEQUENCE [LARGE SCALE GENOMIC DNA]</scope>
    <source>
        <strain evidence="2 3">GA_2019</strain>
        <tissue evidence="2">Muscle</tissue>
    </source>
</reference>
<protein>
    <recommendedName>
        <fullName evidence="4">G-protein coupled receptors family 1 profile domain-containing protein</fullName>
    </recommendedName>
</protein>
<evidence type="ECO:0008006" key="4">
    <source>
        <dbReference type="Google" id="ProtNLM"/>
    </source>
</evidence>
<feature type="transmembrane region" description="Helical" evidence="1">
    <location>
        <begin position="51"/>
        <end position="77"/>
    </location>
</feature>
<dbReference type="PANTHER" id="PTHR16518">
    <property type="entry name" value="G-PROTEIN COUPLED RECEPTOR 153, 162"/>
    <property type="match status" value="1"/>
</dbReference>
<keyword evidence="1" id="KW-0472">Membrane</keyword>
<evidence type="ECO:0000313" key="2">
    <source>
        <dbReference type="EMBL" id="MEQ2158749.1"/>
    </source>
</evidence>
<organism evidence="2 3">
    <name type="scientific">Goodea atripinnis</name>
    <dbReference type="NCBI Taxonomy" id="208336"/>
    <lineage>
        <taxon>Eukaryota</taxon>
        <taxon>Metazoa</taxon>
        <taxon>Chordata</taxon>
        <taxon>Craniata</taxon>
        <taxon>Vertebrata</taxon>
        <taxon>Euteleostomi</taxon>
        <taxon>Actinopterygii</taxon>
        <taxon>Neopterygii</taxon>
        <taxon>Teleostei</taxon>
        <taxon>Neoteleostei</taxon>
        <taxon>Acanthomorphata</taxon>
        <taxon>Ovalentaria</taxon>
        <taxon>Atherinomorphae</taxon>
        <taxon>Cyprinodontiformes</taxon>
        <taxon>Goodeidae</taxon>
        <taxon>Goodea</taxon>
    </lineage>
</organism>
<accession>A0ABV0MI31</accession>
<evidence type="ECO:0000256" key="1">
    <source>
        <dbReference type="SAM" id="Phobius"/>
    </source>
</evidence>
<feature type="transmembrane region" description="Helical" evidence="1">
    <location>
        <begin position="12"/>
        <end position="31"/>
    </location>
</feature>
<proteinExistence type="predicted"/>
<name>A0ABV0MI31_9TELE</name>
<keyword evidence="1" id="KW-0812">Transmembrane</keyword>
<comment type="caution">
    <text evidence="2">The sequence shown here is derived from an EMBL/GenBank/DDBJ whole genome shotgun (WGS) entry which is preliminary data.</text>
</comment>
<sequence length="147" mass="16049">LSNTKKQAVHTVMGIWMVSFILSTLPAVGWHDTIDRFYTSDCRFIVTEIGLGFGVCFLLLIGGSVAMGVICIGIALFQTFSIQAGHNADKNKFNVPTIVVEDAQGKRRSSIDGSEPLKTSLQITYLISGIVFIYDFLTGFPILVSLL</sequence>
<gene>
    <name evidence="2" type="ORF">GOODEAATRI_015572</name>
</gene>
<dbReference type="Gene3D" id="1.20.1070.10">
    <property type="entry name" value="Rhodopsin 7-helix transmembrane proteins"/>
    <property type="match status" value="1"/>
</dbReference>
<keyword evidence="1" id="KW-1133">Transmembrane helix</keyword>
<dbReference type="PANTHER" id="PTHR16518:SF4">
    <property type="entry name" value="G-PROTEIN COUPLED RECEPTOR 153 ISOFORM X1-RELATED"/>
    <property type="match status" value="1"/>
</dbReference>